<dbReference type="Gene3D" id="2.30.30.30">
    <property type="match status" value="1"/>
</dbReference>
<dbReference type="PANTHER" id="PTHR30053">
    <property type="entry name" value="ELONGATION FACTOR P"/>
    <property type="match status" value="1"/>
</dbReference>
<name>A0AAU7QQH6_9FLAO</name>
<dbReference type="Pfam" id="PF09285">
    <property type="entry name" value="Elong-fact-P_C"/>
    <property type="match status" value="1"/>
</dbReference>
<dbReference type="Gene3D" id="2.40.50.140">
    <property type="entry name" value="Nucleic acid-binding proteins"/>
    <property type="match status" value="1"/>
</dbReference>
<gene>
    <name evidence="3" type="ORF">ABNO52_00580</name>
</gene>
<keyword evidence="3" id="KW-0648">Protein biosynthesis</keyword>
<dbReference type="AlphaFoldDB" id="A0AAU7QQH6"/>
<reference evidence="3" key="1">
    <citation type="submission" date="2024-06" db="EMBL/GenBank/DDBJ databases">
        <title>Diversity, functionality, and evolutionary history of bacterial symbionts in false click beetles (Coleoptera, Throscidae).</title>
        <authorList>
            <person name="Wierz J.C."/>
            <person name="Malm H."/>
            <person name="Kaltenpoth M."/>
            <person name="Engl T."/>
        </authorList>
    </citation>
    <scope>NUCLEOTIDE SEQUENCE</scope>
    <source>
        <strain evidence="3">Tser</strain>
    </source>
</reference>
<dbReference type="InterPro" id="IPR015365">
    <property type="entry name" value="Elong-fact-P_C"/>
</dbReference>
<dbReference type="Pfam" id="PF08207">
    <property type="entry name" value="EFP_N"/>
    <property type="match status" value="1"/>
</dbReference>
<feature type="domain" description="Elongation factor P C-terminal" evidence="2">
    <location>
        <begin position="139"/>
        <end position="175"/>
    </location>
</feature>
<organism evidence="3">
    <name type="scientific">Candidatus Shikimatogenerans sp. Tser</name>
    <dbReference type="NCBI Taxonomy" id="3158568"/>
    <lineage>
        <taxon>Bacteria</taxon>
        <taxon>Pseudomonadati</taxon>
        <taxon>Bacteroidota</taxon>
        <taxon>Flavobacteriia</taxon>
        <taxon>Flavobacteriales</taxon>
        <taxon>Candidatus Shikimatogenerans</taxon>
    </lineage>
</organism>
<evidence type="ECO:0000259" key="2">
    <source>
        <dbReference type="Pfam" id="PF09285"/>
    </source>
</evidence>
<protein>
    <submittedName>
        <fullName evidence="3">Elongation factor P</fullName>
    </submittedName>
</protein>
<dbReference type="GO" id="GO:0043043">
    <property type="term" value="P:peptide biosynthetic process"/>
    <property type="evidence" value="ECO:0007669"/>
    <property type="project" value="InterPro"/>
</dbReference>
<evidence type="ECO:0000313" key="3">
    <source>
        <dbReference type="EMBL" id="XBT18113.1"/>
    </source>
</evidence>
<dbReference type="PANTHER" id="PTHR30053:SF12">
    <property type="entry name" value="ELONGATION FACTOR P (EF-P) FAMILY PROTEIN"/>
    <property type="match status" value="1"/>
</dbReference>
<dbReference type="GO" id="GO:0005737">
    <property type="term" value="C:cytoplasm"/>
    <property type="evidence" value="ECO:0007669"/>
    <property type="project" value="InterPro"/>
</dbReference>
<dbReference type="InterPro" id="IPR012340">
    <property type="entry name" value="NA-bd_OB-fold"/>
</dbReference>
<accession>A0AAU7QQH6</accession>
<dbReference type="InterPro" id="IPR020599">
    <property type="entry name" value="Transl_elong_fac_P/YeiP"/>
</dbReference>
<dbReference type="GO" id="GO:0003746">
    <property type="term" value="F:translation elongation factor activity"/>
    <property type="evidence" value="ECO:0007669"/>
    <property type="project" value="UniProtKB-KW"/>
</dbReference>
<proteinExistence type="predicted"/>
<feature type="domain" description="Translation elongation factor KOW-like" evidence="1">
    <location>
        <begin position="7"/>
        <end position="47"/>
    </location>
</feature>
<dbReference type="InterPro" id="IPR008991">
    <property type="entry name" value="Translation_prot_SH3-like_sf"/>
</dbReference>
<dbReference type="InterPro" id="IPR014722">
    <property type="entry name" value="Rib_uL2_dom2"/>
</dbReference>
<evidence type="ECO:0000259" key="1">
    <source>
        <dbReference type="Pfam" id="PF08207"/>
    </source>
</evidence>
<keyword evidence="3" id="KW-0251">Elongation factor</keyword>
<dbReference type="EMBL" id="CP157893">
    <property type="protein sequence ID" value="XBT18113.1"/>
    <property type="molecule type" value="Genomic_DNA"/>
</dbReference>
<dbReference type="InterPro" id="IPR013185">
    <property type="entry name" value="Transl_elong_KOW-like"/>
</dbReference>
<sequence length="179" mass="21619">MIKINYLKLNNILYKVIDFLHVKPGKGIAFIKLKLKNILNGNVIYHNISNKKKIKNIKIINKYYKYLYNKNNIYYFINEKFSQINIILNKKIDFFYKVGDKVNLFFEINNNNKSFLFIKNPKYLISKVVKIYISDNRNNYNIVKLDNKLLIKVPLFIKINNFIKINLLKKKYIERIKKK</sequence>
<dbReference type="SUPFAM" id="SSF50104">
    <property type="entry name" value="Translation proteins SH3-like domain"/>
    <property type="match status" value="1"/>
</dbReference>